<evidence type="ECO:0000313" key="4">
    <source>
        <dbReference type="Proteomes" id="UP000689967"/>
    </source>
</evidence>
<sequence length="333" mass="34464">MPTSCTISRRGLLGLGTTLAATGLAAPRLATAETWPSRPITLVVGYPPGGQTDFAARIVQPGLARALGQSVVIENRGGAGGNIGTEAVIRARPDGYTLLAANSSPMVINPHTFPAVNFNPLDLRNIGMILDAPLAFCAHPSVEATDVRAMTAWIQAQGRMLDYGIPAAGSLPHLAMELLRSRLGLPEMQNIPYRGSGPALLDFIAGRFPIMTDSLSVMAPALRAGQVRGFMMTSAARVPGFETIPTAGEQGLEDFVVGAWTGISAPAGTPPAILARVNAALEEALADTTVRDRIMAQGAVPGGGTAAAFDARVRADHARWGAVARANGITSGS</sequence>
<dbReference type="PANTHER" id="PTHR42928:SF5">
    <property type="entry name" value="BLR1237 PROTEIN"/>
    <property type="match status" value="1"/>
</dbReference>
<dbReference type="CDD" id="cd07012">
    <property type="entry name" value="PBP2_Bug_TTT"/>
    <property type="match status" value="1"/>
</dbReference>
<accession>A0ABS6HDA4</accession>
<proteinExistence type="inferred from homology"/>
<reference evidence="3 4" key="1">
    <citation type="submission" date="2021-01" db="EMBL/GenBank/DDBJ databases">
        <title>Roseomonas sp. nov, a bacterium isolated from an oil production mixture in Yumen Oilfield.</title>
        <authorList>
            <person name="Wu D."/>
        </authorList>
    </citation>
    <scope>NUCLEOTIDE SEQUENCE [LARGE SCALE GENOMIC DNA]</scope>
    <source>
        <strain evidence="3 4">ROY-5-3</strain>
    </source>
</reference>
<feature type="chain" id="PRO_5045049847" evidence="2">
    <location>
        <begin position="21"/>
        <end position="333"/>
    </location>
</feature>
<dbReference type="Proteomes" id="UP000689967">
    <property type="component" value="Unassembled WGS sequence"/>
</dbReference>
<organism evidence="3 4">
    <name type="scientific">Falsiroseomonas oleicola</name>
    <dbReference type="NCBI Taxonomy" id="2801474"/>
    <lineage>
        <taxon>Bacteria</taxon>
        <taxon>Pseudomonadati</taxon>
        <taxon>Pseudomonadota</taxon>
        <taxon>Alphaproteobacteria</taxon>
        <taxon>Acetobacterales</taxon>
        <taxon>Roseomonadaceae</taxon>
        <taxon>Falsiroseomonas</taxon>
    </lineage>
</organism>
<dbReference type="PANTHER" id="PTHR42928">
    <property type="entry name" value="TRICARBOXYLATE-BINDING PROTEIN"/>
    <property type="match status" value="1"/>
</dbReference>
<dbReference type="Pfam" id="PF03401">
    <property type="entry name" value="TctC"/>
    <property type="match status" value="1"/>
</dbReference>
<keyword evidence="4" id="KW-1185">Reference proteome</keyword>
<evidence type="ECO:0000256" key="1">
    <source>
        <dbReference type="ARBA" id="ARBA00006987"/>
    </source>
</evidence>
<dbReference type="InterPro" id="IPR005064">
    <property type="entry name" value="BUG"/>
</dbReference>
<dbReference type="PROSITE" id="PS51318">
    <property type="entry name" value="TAT"/>
    <property type="match status" value="1"/>
</dbReference>
<dbReference type="RefSeq" id="WP_216878649.1">
    <property type="nucleotide sequence ID" value="NZ_JAERQM010000008.1"/>
</dbReference>
<name>A0ABS6HDA4_9PROT</name>
<dbReference type="EMBL" id="JAERQM010000008">
    <property type="protein sequence ID" value="MBU8546633.1"/>
    <property type="molecule type" value="Genomic_DNA"/>
</dbReference>
<evidence type="ECO:0000256" key="2">
    <source>
        <dbReference type="SAM" id="SignalP"/>
    </source>
</evidence>
<keyword evidence="2" id="KW-0732">Signal</keyword>
<comment type="similarity">
    <text evidence="1">Belongs to the UPF0065 (bug) family.</text>
</comment>
<dbReference type="InterPro" id="IPR006311">
    <property type="entry name" value="TAT_signal"/>
</dbReference>
<evidence type="ECO:0000313" key="3">
    <source>
        <dbReference type="EMBL" id="MBU8546633.1"/>
    </source>
</evidence>
<comment type="caution">
    <text evidence="3">The sequence shown here is derived from an EMBL/GenBank/DDBJ whole genome shotgun (WGS) entry which is preliminary data.</text>
</comment>
<gene>
    <name evidence="3" type="ORF">JJQ90_23135</name>
</gene>
<dbReference type="PIRSF" id="PIRSF017082">
    <property type="entry name" value="YflP"/>
    <property type="match status" value="1"/>
</dbReference>
<protein>
    <submittedName>
        <fullName evidence="3">Tripartite tricarboxylate transporter substrate binding protein</fullName>
    </submittedName>
</protein>
<feature type="signal peptide" evidence="2">
    <location>
        <begin position="1"/>
        <end position="20"/>
    </location>
</feature>